<dbReference type="InterPro" id="IPR043504">
    <property type="entry name" value="Peptidase_S1_PA_chymotrypsin"/>
</dbReference>
<dbReference type="Proteomes" id="UP000467840">
    <property type="component" value="Chromosome 7"/>
</dbReference>
<accession>A0A6A6L5P8</accession>
<sequence>MEKLESEMESMRLQSSDDEHDQVEDFCRDNGSPFREKVDTAEDWRETINKVVPAVVVLRITACRSFDTELSSFGSATGFVVDKQRGIILTNRHVVKPGY</sequence>
<dbReference type="Gene3D" id="2.40.10.10">
    <property type="entry name" value="Trypsin-like serine proteases"/>
    <property type="match status" value="1"/>
</dbReference>
<dbReference type="EMBL" id="JAAGAX010000013">
    <property type="protein sequence ID" value="KAF2295396.1"/>
    <property type="molecule type" value="Genomic_DNA"/>
</dbReference>
<dbReference type="PANTHER" id="PTHR46366:SF3">
    <property type="entry name" value="PRO-APOPTOTIC SERINE PROTEASE NMA111"/>
    <property type="match status" value="1"/>
</dbReference>
<gene>
    <name evidence="2" type="ORF">GH714_032751</name>
</gene>
<feature type="region of interest" description="Disordered" evidence="1">
    <location>
        <begin position="1"/>
        <end position="31"/>
    </location>
</feature>
<dbReference type="SUPFAM" id="SSF50494">
    <property type="entry name" value="Trypsin-like serine proteases"/>
    <property type="match status" value="1"/>
</dbReference>
<protein>
    <submittedName>
        <fullName evidence="2">Uncharacterized protein</fullName>
    </submittedName>
</protein>
<proteinExistence type="predicted"/>
<reference evidence="2 3" key="1">
    <citation type="journal article" date="2020" name="Mol. Plant">
        <title>The Chromosome-Based Rubber Tree Genome Provides New Insights into Spurge Genome Evolution and Rubber Biosynthesis.</title>
        <authorList>
            <person name="Liu J."/>
            <person name="Shi C."/>
            <person name="Shi C.C."/>
            <person name="Li W."/>
            <person name="Zhang Q.J."/>
            <person name="Zhang Y."/>
            <person name="Li K."/>
            <person name="Lu H.F."/>
            <person name="Shi C."/>
            <person name="Zhu S.T."/>
            <person name="Xiao Z.Y."/>
            <person name="Nan H."/>
            <person name="Yue Y."/>
            <person name="Zhu X.G."/>
            <person name="Wu Y."/>
            <person name="Hong X.N."/>
            <person name="Fan G.Y."/>
            <person name="Tong Y."/>
            <person name="Zhang D."/>
            <person name="Mao C.L."/>
            <person name="Liu Y.L."/>
            <person name="Hao S.J."/>
            <person name="Liu W.Q."/>
            <person name="Lv M.Q."/>
            <person name="Zhang H.B."/>
            <person name="Liu Y."/>
            <person name="Hu-Tang G.R."/>
            <person name="Wang J.P."/>
            <person name="Wang J.H."/>
            <person name="Sun Y.H."/>
            <person name="Ni S.B."/>
            <person name="Chen W.B."/>
            <person name="Zhang X.C."/>
            <person name="Jiao Y.N."/>
            <person name="Eichler E.E."/>
            <person name="Li G.H."/>
            <person name="Liu X."/>
            <person name="Gao L.Z."/>
        </authorList>
    </citation>
    <scope>NUCLEOTIDE SEQUENCE [LARGE SCALE GENOMIC DNA]</scope>
    <source>
        <strain evidence="3">cv. GT1</strain>
        <tissue evidence="2">Leaf</tissue>
    </source>
</reference>
<keyword evidence="3" id="KW-1185">Reference proteome</keyword>
<name>A0A6A6L5P8_HEVBR</name>
<dbReference type="AlphaFoldDB" id="A0A6A6L5P8"/>
<dbReference type="PANTHER" id="PTHR46366">
    <property type="entry name" value="PRO-APOPTOTIC SERINE PROTEASE NMA111"/>
    <property type="match status" value="1"/>
</dbReference>
<evidence type="ECO:0000313" key="2">
    <source>
        <dbReference type="EMBL" id="KAF2295396.1"/>
    </source>
</evidence>
<dbReference type="InterPro" id="IPR009003">
    <property type="entry name" value="Peptidase_S1_PA"/>
</dbReference>
<comment type="caution">
    <text evidence="2">The sequence shown here is derived from an EMBL/GenBank/DDBJ whole genome shotgun (WGS) entry which is preliminary data.</text>
</comment>
<evidence type="ECO:0000256" key="1">
    <source>
        <dbReference type="SAM" id="MobiDB-lite"/>
    </source>
</evidence>
<organism evidence="2 3">
    <name type="scientific">Hevea brasiliensis</name>
    <name type="common">Para rubber tree</name>
    <name type="synonym">Siphonia brasiliensis</name>
    <dbReference type="NCBI Taxonomy" id="3981"/>
    <lineage>
        <taxon>Eukaryota</taxon>
        <taxon>Viridiplantae</taxon>
        <taxon>Streptophyta</taxon>
        <taxon>Embryophyta</taxon>
        <taxon>Tracheophyta</taxon>
        <taxon>Spermatophyta</taxon>
        <taxon>Magnoliopsida</taxon>
        <taxon>eudicotyledons</taxon>
        <taxon>Gunneridae</taxon>
        <taxon>Pentapetalae</taxon>
        <taxon>rosids</taxon>
        <taxon>fabids</taxon>
        <taxon>Malpighiales</taxon>
        <taxon>Euphorbiaceae</taxon>
        <taxon>Crotonoideae</taxon>
        <taxon>Micrandreae</taxon>
        <taxon>Hevea</taxon>
    </lineage>
</organism>
<evidence type="ECO:0000313" key="3">
    <source>
        <dbReference type="Proteomes" id="UP000467840"/>
    </source>
</evidence>
<feature type="compositionally biased region" description="Basic and acidic residues" evidence="1">
    <location>
        <begin position="1"/>
        <end position="10"/>
    </location>
</feature>